<dbReference type="EMBL" id="MT141733">
    <property type="protein sequence ID" value="QJA69746.1"/>
    <property type="molecule type" value="Genomic_DNA"/>
</dbReference>
<sequence>MATNLHSLPQPLVEALTPERRRPIPGRFGVTTLIDAPLRRILTMRHFDEITEDVSENIWALLGKMGHAVLEQNKEVSEIRFEKDLFGAKIVGVVDYSNDGVVIDFKFTSVWAAIFASEKSEWDQQLQIYGYLVQLSGKPVSSLENWLILRDWNVRERQRSSGDYPEIPFKQIVYKPWPREAVEAFIQERVSLHLNAEKSRPDQASNEIPTHLWCNREERWERPTKWAVKKKNQERAVRVYDTKEQAEAHFDVWPEMGFHIEERRGESVRCASYCSLVNWCPCYASLKEAI</sequence>
<reference evidence="1" key="1">
    <citation type="submission" date="2020-03" db="EMBL/GenBank/DDBJ databases">
        <title>The deep terrestrial virosphere.</title>
        <authorList>
            <person name="Holmfeldt K."/>
            <person name="Nilsson E."/>
            <person name="Simone D."/>
            <person name="Lopez-Fernandez M."/>
            <person name="Wu X."/>
            <person name="de Brujin I."/>
            <person name="Lundin D."/>
            <person name="Andersson A."/>
            <person name="Bertilsson S."/>
            <person name="Dopson M."/>
        </authorList>
    </citation>
    <scope>NUCLEOTIDE SEQUENCE</scope>
    <source>
        <strain evidence="1">MM415A04326</strain>
    </source>
</reference>
<gene>
    <name evidence="1" type="ORF">MM415A04326_0005</name>
</gene>
<organism evidence="1">
    <name type="scientific">viral metagenome</name>
    <dbReference type="NCBI Taxonomy" id="1070528"/>
    <lineage>
        <taxon>unclassified sequences</taxon>
        <taxon>metagenomes</taxon>
        <taxon>organismal metagenomes</taxon>
    </lineage>
</organism>
<dbReference type="Gene3D" id="3.90.320.10">
    <property type="match status" value="1"/>
</dbReference>
<name>A0A6M3JIV4_9ZZZZ</name>
<evidence type="ECO:0008006" key="2">
    <source>
        <dbReference type="Google" id="ProtNLM"/>
    </source>
</evidence>
<accession>A0A6M3JIV4</accession>
<dbReference type="InterPro" id="IPR011604">
    <property type="entry name" value="PDDEXK-like_dom_sf"/>
</dbReference>
<proteinExistence type="predicted"/>
<dbReference type="AlphaFoldDB" id="A0A6M3JIV4"/>
<evidence type="ECO:0000313" key="1">
    <source>
        <dbReference type="EMBL" id="QJA69746.1"/>
    </source>
</evidence>
<protein>
    <recommendedName>
        <fullName evidence="2">PD-(D/E)XK nuclease superfamily protein</fullName>
    </recommendedName>
</protein>